<dbReference type="PANTHER" id="PTHR47595:SF1">
    <property type="entry name" value="MYB_SANT-LIKE DNA-BINDING DOMAIN-CONTAINING PROTEIN"/>
    <property type="match status" value="1"/>
</dbReference>
<dbReference type="Proteomes" id="UP001168990">
    <property type="component" value="Unassembled WGS sequence"/>
</dbReference>
<dbReference type="PANTHER" id="PTHR47595">
    <property type="entry name" value="HEAT SHOCK 70 KDA PROTEIN 14"/>
    <property type="match status" value="1"/>
</dbReference>
<organism evidence="3 4">
    <name type="scientific">Microctonus aethiopoides</name>
    <dbReference type="NCBI Taxonomy" id="144406"/>
    <lineage>
        <taxon>Eukaryota</taxon>
        <taxon>Metazoa</taxon>
        <taxon>Ecdysozoa</taxon>
        <taxon>Arthropoda</taxon>
        <taxon>Hexapoda</taxon>
        <taxon>Insecta</taxon>
        <taxon>Pterygota</taxon>
        <taxon>Neoptera</taxon>
        <taxon>Endopterygota</taxon>
        <taxon>Hymenoptera</taxon>
        <taxon>Apocrita</taxon>
        <taxon>Ichneumonoidea</taxon>
        <taxon>Braconidae</taxon>
        <taxon>Euphorinae</taxon>
        <taxon>Microctonus</taxon>
    </lineage>
</organism>
<dbReference type="EMBL" id="JAQQBS010001944">
    <property type="protein sequence ID" value="KAK0156927.1"/>
    <property type="molecule type" value="Genomic_DNA"/>
</dbReference>
<reference evidence="3" key="1">
    <citation type="journal article" date="2023" name="bioRxiv">
        <title>Scaffold-level genome assemblies of two parasitoid biocontrol wasps reveal the parthenogenesis mechanism and an associated novel virus.</title>
        <authorList>
            <person name="Inwood S."/>
            <person name="Skelly J."/>
            <person name="Guhlin J."/>
            <person name="Harrop T."/>
            <person name="Goldson S."/>
            <person name="Dearden P."/>
        </authorList>
    </citation>
    <scope>NUCLEOTIDE SEQUENCE</scope>
    <source>
        <strain evidence="3">Irish</strain>
        <tissue evidence="3">Whole body</tissue>
    </source>
</reference>
<sequence>DMLYALQLLDRHKNAIAMQLSNFQQSNMIVSDLTPKNLQPLKLIDEGKVFNLLVTEEEANKALEDDAFRMSMLQEYKKKYFNLFIDDNTNEEPANDTPTESGEENVELSLNEKSKKKNRLPNKAQGKTRSCNWRDEETLLLLSSYGQHQNSYGNGQMPHLKFWKLIMEQMKDHEIDKTREQCINKMENLKKSYKKTKDANNQSGNGVDTCAYYEILDDMFSTKPWIKLLSVAGNSVRLANIQNDLSASPPCKKKKSDLDEAKINFLEDAIIDRQLKREQKATYNERKLQIFGKIAESLNK</sequence>
<protein>
    <recommendedName>
        <fullName evidence="2">Myb/SANT-like DNA-binding domain-containing protein</fullName>
    </recommendedName>
</protein>
<evidence type="ECO:0000313" key="3">
    <source>
        <dbReference type="EMBL" id="KAK0156927.1"/>
    </source>
</evidence>
<feature type="region of interest" description="Disordered" evidence="1">
    <location>
        <begin position="89"/>
        <end position="128"/>
    </location>
</feature>
<comment type="caution">
    <text evidence="3">The sequence shown here is derived from an EMBL/GenBank/DDBJ whole genome shotgun (WGS) entry which is preliminary data.</text>
</comment>
<proteinExistence type="predicted"/>
<name>A0AA39C2U4_9HYME</name>
<accession>A0AA39C2U4</accession>
<dbReference type="Gene3D" id="1.10.10.60">
    <property type="entry name" value="Homeodomain-like"/>
    <property type="match status" value="1"/>
</dbReference>
<feature type="non-terminal residue" evidence="3">
    <location>
        <position position="1"/>
    </location>
</feature>
<dbReference type="Pfam" id="PF13837">
    <property type="entry name" value="Myb_DNA-bind_4"/>
    <property type="match status" value="1"/>
</dbReference>
<reference evidence="3" key="2">
    <citation type="submission" date="2023-03" db="EMBL/GenBank/DDBJ databases">
        <authorList>
            <person name="Inwood S.N."/>
            <person name="Skelly J.G."/>
            <person name="Guhlin J."/>
            <person name="Harrop T.W.R."/>
            <person name="Goldson S.G."/>
            <person name="Dearden P.K."/>
        </authorList>
    </citation>
    <scope>NUCLEOTIDE SEQUENCE</scope>
    <source>
        <strain evidence="3">Irish</strain>
        <tissue evidence="3">Whole body</tissue>
    </source>
</reference>
<evidence type="ECO:0000259" key="2">
    <source>
        <dbReference type="Pfam" id="PF13837"/>
    </source>
</evidence>
<evidence type="ECO:0000313" key="4">
    <source>
        <dbReference type="Proteomes" id="UP001168990"/>
    </source>
</evidence>
<gene>
    <name evidence="3" type="ORF">PV328_012112</name>
</gene>
<evidence type="ECO:0000256" key="1">
    <source>
        <dbReference type="SAM" id="MobiDB-lite"/>
    </source>
</evidence>
<keyword evidence="4" id="KW-1185">Reference proteome</keyword>
<dbReference type="AlphaFoldDB" id="A0AA39C2U4"/>
<dbReference type="InterPro" id="IPR044822">
    <property type="entry name" value="Myb_DNA-bind_4"/>
</dbReference>
<feature type="domain" description="Myb/SANT-like DNA-binding" evidence="2">
    <location>
        <begin position="131"/>
        <end position="219"/>
    </location>
</feature>